<dbReference type="EMBL" id="BQKI01000074">
    <property type="protein sequence ID" value="GJN20253.1"/>
    <property type="molecule type" value="Genomic_DNA"/>
</dbReference>
<dbReference type="InterPro" id="IPR008271">
    <property type="entry name" value="Ser/Thr_kinase_AS"/>
</dbReference>
<reference evidence="6" key="1">
    <citation type="journal article" date="2018" name="DNA Res.">
        <title>Multiple hybrid de novo genome assembly of finger millet, an orphan allotetraploid crop.</title>
        <authorList>
            <person name="Hatakeyama M."/>
            <person name="Aluri S."/>
            <person name="Balachadran M.T."/>
            <person name="Sivarajan S.R."/>
            <person name="Patrignani A."/>
            <person name="Gruter S."/>
            <person name="Poveda L."/>
            <person name="Shimizu-Inatsugi R."/>
            <person name="Baeten J."/>
            <person name="Francoijs K.J."/>
            <person name="Nataraja K.N."/>
            <person name="Reddy Y.A.N."/>
            <person name="Phadnis S."/>
            <person name="Ravikumar R.L."/>
            <person name="Schlapbach R."/>
            <person name="Sreeman S.M."/>
            <person name="Shimizu K.K."/>
        </authorList>
    </citation>
    <scope>NUCLEOTIDE SEQUENCE</scope>
</reference>
<keyword evidence="4" id="KW-0067">ATP-binding</keyword>
<gene>
    <name evidence="6" type="primary">gb07608</name>
    <name evidence="6" type="ORF">PR202_gb07608</name>
</gene>
<evidence type="ECO:0000256" key="3">
    <source>
        <dbReference type="ARBA" id="ARBA00022777"/>
    </source>
</evidence>
<dbReference type="InterPro" id="IPR000719">
    <property type="entry name" value="Prot_kinase_dom"/>
</dbReference>
<comment type="caution">
    <text evidence="6">The sequence shown here is derived from an EMBL/GenBank/DDBJ whole genome shotgun (WGS) entry which is preliminary data.</text>
</comment>
<sequence>MNRRVLHGDIKLSNILLDNNLHAKVSDFGLARLLSVGGNTDWTMNLNGSIGYMDPALVKKGCVTPKIDVDSFGVVLIELVTKTKPTDNIKKKHC</sequence>
<proteinExistence type="predicted"/>
<dbReference type="GO" id="GO:0004672">
    <property type="term" value="F:protein kinase activity"/>
    <property type="evidence" value="ECO:0007669"/>
    <property type="project" value="InterPro"/>
</dbReference>
<evidence type="ECO:0000313" key="7">
    <source>
        <dbReference type="Proteomes" id="UP001054889"/>
    </source>
</evidence>
<feature type="domain" description="Protein kinase" evidence="5">
    <location>
        <begin position="1"/>
        <end position="94"/>
    </location>
</feature>
<dbReference type="PROSITE" id="PS00108">
    <property type="entry name" value="PROTEIN_KINASE_ST"/>
    <property type="match status" value="1"/>
</dbReference>
<dbReference type="InterPro" id="IPR052059">
    <property type="entry name" value="CR_Ser/Thr_kinase"/>
</dbReference>
<organism evidence="6 7">
    <name type="scientific">Eleusine coracana subsp. coracana</name>
    <dbReference type="NCBI Taxonomy" id="191504"/>
    <lineage>
        <taxon>Eukaryota</taxon>
        <taxon>Viridiplantae</taxon>
        <taxon>Streptophyta</taxon>
        <taxon>Embryophyta</taxon>
        <taxon>Tracheophyta</taxon>
        <taxon>Spermatophyta</taxon>
        <taxon>Magnoliopsida</taxon>
        <taxon>Liliopsida</taxon>
        <taxon>Poales</taxon>
        <taxon>Poaceae</taxon>
        <taxon>PACMAD clade</taxon>
        <taxon>Chloridoideae</taxon>
        <taxon>Cynodonteae</taxon>
        <taxon>Eleusininae</taxon>
        <taxon>Eleusine</taxon>
    </lineage>
</organism>
<evidence type="ECO:0000259" key="5">
    <source>
        <dbReference type="PROSITE" id="PS50011"/>
    </source>
</evidence>
<evidence type="ECO:0000256" key="2">
    <source>
        <dbReference type="ARBA" id="ARBA00022741"/>
    </source>
</evidence>
<evidence type="ECO:0000256" key="4">
    <source>
        <dbReference type="ARBA" id="ARBA00022840"/>
    </source>
</evidence>
<dbReference type="PANTHER" id="PTHR47973">
    <property type="entry name" value="CYSTEINE-RICH RECEPTOR-LIKE PROTEIN KINASE 3"/>
    <property type="match status" value="1"/>
</dbReference>
<dbReference type="SUPFAM" id="SSF56112">
    <property type="entry name" value="Protein kinase-like (PK-like)"/>
    <property type="match status" value="1"/>
</dbReference>
<keyword evidence="7" id="KW-1185">Reference proteome</keyword>
<protein>
    <recommendedName>
        <fullName evidence="5">Protein kinase domain-containing protein</fullName>
    </recommendedName>
</protein>
<keyword evidence="3" id="KW-0418">Kinase</keyword>
<name>A0AAV5EBX3_ELECO</name>
<reference evidence="6" key="2">
    <citation type="submission" date="2021-12" db="EMBL/GenBank/DDBJ databases">
        <title>Resequencing data analysis of finger millet.</title>
        <authorList>
            <person name="Hatakeyama M."/>
            <person name="Aluri S."/>
            <person name="Balachadran M.T."/>
            <person name="Sivarajan S.R."/>
            <person name="Poveda L."/>
            <person name="Shimizu-Inatsugi R."/>
            <person name="Schlapbach R."/>
            <person name="Sreeman S.M."/>
            <person name="Shimizu K.K."/>
        </authorList>
    </citation>
    <scope>NUCLEOTIDE SEQUENCE</scope>
</reference>
<dbReference type="Proteomes" id="UP001054889">
    <property type="component" value="Unassembled WGS sequence"/>
</dbReference>
<dbReference type="InterPro" id="IPR011009">
    <property type="entry name" value="Kinase-like_dom_sf"/>
</dbReference>
<evidence type="ECO:0000256" key="1">
    <source>
        <dbReference type="ARBA" id="ARBA00022679"/>
    </source>
</evidence>
<accession>A0AAV5EBX3</accession>
<evidence type="ECO:0000313" key="6">
    <source>
        <dbReference type="EMBL" id="GJN20253.1"/>
    </source>
</evidence>
<dbReference type="GO" id="GO:0005524">
    <property type="term" value="F:ATP binding"/>
    <property type="evidence" value="ECO:0007669"/>
    <property type="project" value="UniProtKB-KW"/>
</dbReference>
<dbReference type="AlphaFoldDB" id="A0AAV5EBX3"/>
<dbReference type="Gene3D" id="1.10.510.10">
    <property type="entry name" value="Transferase(Phosphotransferase) domain 1"/>
    <property type="match status" value="1"/>
</dbReference>
<dbReference type="Pfam" id="PF00069">
    <property type="entry name" value="Pkinase"/>
    <property type="match status" value="1"/>
</dbReference>
<dbReference type="PROSITE" id="PS50011">
    <property type="entry name" value="PROTEIN_KINASE_DOM"/>
    <property type="match status" value="1"/>
</dbReference>
<keyword evidence="1" id="KW-0808">Transferase</keyword>
<keyword evidence="2" id="KW-0547">Nucleotide-binding</keyword>